<accession>A0A5D5ANI3</accession>
<protein>
    <submittedName>
        <fullName evidence="1">DUF354 domain-containing protein</fullName>
    </submittedName>
</protein>
<dbReference type="SUPFAM" id="SSF53756">
    <property type="entry name" value="UDP-Glycosyltransferase/glycogen phosphorylase"/>
    <property type="match status" value="1"/>
</dbReference>
<dbReference type="Gene3D" id="3.40.50.2000">
    <property type="entry name" value="Glycogen Phosphorylase B"/>
    <property type="match status" value="1"/>
</dbReference>
<dbReference type="Proteomes" id="UP000324104">
    <property type="component" value="Unassembled WGS sequence"/>
</dbReference>
<dbReference type="PANTHER" id="PTHR39662:SF1">
    <property type="entry name" value="DUF354 DOMAIN-CONTAINING PROTEIN"/>
    <property type="match status" value="1"/>
</dbReference>
<name>A0A5D5ANI3_9EURY</name>
<reference evidence="1 2" key="1">
    <citation type="submission" date="2019-08" db="EMBL/GenBank/DDBJ databases">
        <title>Archaea genome.</title>
        <authorList>
            <person name="Kajale S."/>
            <person name="Shouche Y."/>
            <person name="Deshpande N."/>
            <person name="Sharma A."/>
        </authorList>
    </citation>
    <scope>NUCLEOTIDE SEQUENCE [LARGE SCALE GENOMIC DNA]</scope>
    <source>
        <strain evidence="1 2">ESP3B_9</strain>
    </source>
</reference>
<organism evidence="1 2">
    <name type="scientific">Natrialba swarupiae</name>
    <dbReference type="NCBI Taxonomy" id="2448032"/>
    <lineage>
        <taxon>Archaea</taxon>
        <taxon>Methanobacteriati</taxon>
        <taxon>Methanobacteriota</taxon>
        <taxon>Stenosarchaea group</taxon>
        <taxon>Halobacteria</taxon>
        <taxon>Halobacteriales</taxon>
        <taxon>Natrialbaceae</taxon>
        <taxon>Natrialba</taxon>
    </lineage>
</organism>
<gene>
    <name evidence="1" type="ORF">FYC77_15925</name>
</gene>
<dbReference type="Pfam" id="PF04007">
    <property type="entry name" value="DUF354"/>
    <property type="match status" value="1"/>
</dbReference>
<dbReference type="RefSeq" id="WP_149082490.1">
    <property type="nucleotide sequence ID" value="NZ_VTAW01000025.1"/>
</dbReference>
<keyword evidence="2" id="KW-1185">Reference proteome</keyword>
<evidence type="ECO:0000313" key="2">
    <source>
        <dbReference type="Proteomes" id="UP000324104"/>
    </source>
</evidence>
<dbReference type="PIRSF" id="PIRSF005357">
    <property type="entry name" value="UCP005357"/>
    <property type="match status" value="1"/>
</dbReference>
<proteinExistence type="predicted"/>
<dbReference type="InterPro" id="IPR007152">
    <property type="entry name" value="DUF354"/>
</dbReference>
<dbReference type="EMBL" id="VTAW01000025">
    <property type="protein sequence ID" value="TYT60980.1"/>
    <property type="molecule type" value="Genomic_DNA"/>
</dbReference>
<evidence type="ECO:0000313" key="1">
    <source>
        <dbReference type="EMBL" id="TYT60980.1"/>
    </source>
</evidence>
<dbReference type="AlphaFoldDB" id="A0A5D5ANI3"/>
<comment type="caution">
    <text evidence="1">The sequence shown here is derived from an EMBL/GenBank/DDBJ whole genome shotgun (WGS) entry which is preliminary data.</text>
</comment>
<dbReference type="PANTHER" id="PTHR39662">
    <property type="entry name" value="DUF354 DOMAIN-CONTAINING PROTEIN-RELATED"/>
    <property type="match status" value="1"/>
</dbReference>
<sequence length="347" mass="38973">MKVLVQITHPAHVHFFRPYIEEAADLGHNVRVIAIRKEMSLDLLDSYGISYDIVCQPAKRDINQIRTQMRLTRGTYRAAKSFNPDVLTAIGGTSVSHVSKLVDGKSLVFYDTEHATLQNSITYPFAERICTPDCYQDNIGPKQVRYPGYHELAYLHPDRFEADPSVLETVGVSESDSIVILRIVSWEAAHDVGEDGFDDIRDVVQQLESTGAKVLITSEAPLPRELETNRASVPPHKMHDLMSFADLFIGEGSTMAAESAVLGTPAIYVSSIELGYTNELEEKYDLVYNCSGENKQKKAIEKAISILSDNDHQIWQHRREKLFEDKIDTTQFIIEQISDMAGHSSKT</sequence>